<feature type="compositionally biased region" description="Polar residues" evidence="1">
    <location>
        <begin position="182"/>
        <end position="193"/>
    </location>
</feature>
<dbReference type="InterPro" id="IPR018555">
    <property type="entry name" value="C630.06c-like"/>
</dbReference>
<feature type="compositionally biased region" description="Low complexity" evidence="1">
    <location>
        <begin position="267"/>
        <end position="278"/>
    </location>
</feature>
<dbReference type="HOGENOM" id="CLU_051875_1_0_1"/>
<gene>
    <name evidence="2" type="ORF">ACRE_017340</name>
</gene>
<evidence type="ECO:0000256" key="1">
    <source>
        <dbReference type="SAM" id="MobiDB-lite"/>
    </source>
</evidence>
<dbReference type="Proteomes" id="UP000029964">
    <property type="component" value="Unassembled WGS sequence"/>
</dbReference>
<keyword evidence="3" id="KW-1185">Reference proteome</keyword>
<protein>
    <submittedName>
        <fullName evidence="2">Putative nucleolar protein-like protein</fullName>
    </submittedName>
</protein>
<dbReference type="STRING" id="857340.A0A086TDG1"/>
<feature type="compositionally biased region" description="Basic and acidic residues" evidence="1">
    <location>
        <begin position="213"/>
        <end position="235"/>
    </location>
</feature>
<proteinExistence type="predicted"/>
<feature type="region of interest" description="Disordered" evidence="1">
    <location>
        <begin position="172"/>
        <end position="278"/>
    </location>
</feature>
<dbReference type="Pfam" id="PF09428">
    <property type="entry name" value="DUF2011"/>
    <property type="match status" value="1"/>
</dbReference>
<feature type="compositionally biased region" description="Low complexity" evidence="1">
    <location>
        <begin position="54"/>
        <end position="68"/>
    </location>
</feature>
<feature type="compositionally biased region" description="Basic and acidic residues" evidence="1">
    <location>
        <begin position="69"/>
        <end position="86"/>
    </location>
</feature>
<evidence type="ECO:0000313" key="3">
    <source>
        <dbReference type="Proteomes" id="UP000029964"/>
    </source>
</evidence>
<dbReference type="AlphaFoldDB" id="A0A086TDG1"/>
<accession>A0A086TDG1</accession>
<feature type="compositionally biased region" description="Basic residues" evidence="1">
    <location>
        <begin position="197"/>
        <end position="212"/>
    </location>
</feature>
<reference evidence="3" key="1">
    <citation type="journal article" date="2014" name="Genome Announc.">
        <title>Genome sequence and annotation of Acremonium chrysogenum, producer of the beta-lactam antibiotic cephalosporin C.</title>
        <authorList>
            <person name="Terfehr D."/>
            <person name="Dahlmann T.A."/>
            <person name="Specht T."/>
            <person name="Zadra I."/>
            <person name="Kuernsteiner H."/>
            <person name="Kueck U."/>
        </authorList>
    </citation>
    <scope>NUCLEOTIDE SEQUENCE [LARGE SCALE GENOMIC DNA]</scope>
    <source>
        <strain evidence="3">ATCC 11550 / CBS 779.69 / DSM 880 / IAM 14645 / JCM 23072 / IMI 49137</strain>
    </source>
</reference>
<organism evidence="2 3">
    <name type="scientific">Hapsidospora chrysogenum (strain ATCC 11550 / CBS 779.69 / DSM 880 / IAM 14645 / JCM 23072 / IMI 49137)</name>
    <name type="common">Acremonium chrysogenum</name>
    <dbReference type="NCBI Taxonomy" id="857340"/>
    <lineage>
        <taxon>Eukaryota</taxon>
        <taxon>Fungi</taxon>
        <taxon>Dikarya</taxon>
        <taxon>Ascomycota</taxon>
        <taxon>Pezizomycotina</taxon>
        <taxon>Sordariomycetes</taxon>
        <taxon>Hypocreomycetidae</taxon>
        <taxon>Hypocreales</taxon>
        <taxon>Bionectriaceae</taxon>
        <taxon>Hapsidospora</taxon>
    </lineage>
</organism>
<feature type="compositionally biased region" description="Basic and acidic residues" evidence="1">
    <location>
        <begin position="1"/>
        <end position="15"/>
    </location>
</feature>
<feature type="region of interest" description="Disordered" evidence="1">
    <location>
        <begin position="46"/>
        <end position="88"/>
    </location>
</feature>
<feature type="region of interest" description="Disordered" evidence="1">
    <location>
        <begin position="1"/>
        <end position="31"/>
    </location>
</feature>
<comment type="caution">
    <text evidence="2">The sequence shown here is derived from an EMBL/GenBank/DDBJ whole genome shotgun (WGS) entry which is preliminary data.</text>
</comment>
<sequence length="278" mass="30690">MFEIPEAKRVRREDLNESGVSGDSDSEADAQIRAQLEAQVARSLGLDLEDGPKQQQAIASSSHGAAASRKTEGVEMKGGEGERSGPEEYDFYLFGGAGTAPTKVVLEDDSECQGEGAILKQRPTSFYLAKDLTEDQRRRFKASAVTGDEVLARSQSRWWSMELPWKVTHITATTKKKPGSGQKATTISTSLESTEAKRKRPGKKRRIALRMKLRAEKDKMKTAAQLKEEKEEHLKEKKKRLNRLKKLKRREKEKEKKQAAAKGGQGAADSGSGLDGST</sequence>
<name>A0A086TDG1_HAPC1</name>
<evidence type="ECO:0000313" key="2">
    <source>
        <dbReference type="EMBL" id="KFH47393.1"/>
    </source>
</evidence>
<feature type="compositionally biased region" description="Basic residues" evidence="1">
    <location>
        <begin position="236"/>
        <end position="249"/>
    </location>
</feature>
<dbReference type="EMBL" id="JPKY01000010">
    <property type="protein sequence ID" value="KFH47393.1"/>
    <property type="molecule type" value="Genomic_DNA"/>
</dbReference>
<dbReference type="OrthoDB" id="5425061at2759"/>